<evidence type="ECO:0000313" key="2">
    <source>
        <dbReference type="EMBL" id="GJJ42734.1"/>
    </source>
</evidence>
<evidence type="ECO:0000256" key="1">
    <source>
        <dbReference type="SAM" id="MobiDB-lite"/>
    </source>
</evidence>
<sequence length="93" mass="9946">MRGLVVGEPTQSMNDGTCPGARRGGEGERKGSLVTVVLESELLRCWGTRVDGDVVTLAVKRALVAVAIFLGESTWEAGVHANEERQKPAAIRE</sequence>
<dbReference type="EMBL" id="BQFK01000002">
    <property type="protein sequence ID" value="GJJ42734.1"/>
    <property type="molecule type" value="Genomic_DNA"/>
</dbReference>
<comment type="caution">
    <text evidence="2">The sequence shown here is derived from an EMBL/GenBank/DDBJ whole genome shotgun (WGS) entry which is preliminary data.</text>
</comment>
<gene>
    <name evidence="2" type="ORF">CULCOIPH005_09230</name>
</gene>
<dbReference type="Proteomes" id="UP001205910">
    <property type="component" value="Unassembled WGS sequence"/>
</dbReference>
<proteinExistence type="predicted"/>
<name>A0ABD0BIL6_CORUL</name>
<dbReference type="AlphaFoldDB" id="A0ABD0BIL6"/>
<feature type="region of interest" description="Disordered" evidence="1">
    <location>
        <begin position="1"/>
        <end position="29"/>
    </location>
</feature>
<organism evidence="2 3">
    <name type="scientific">Corynebacterium ulcerans</name>
    <dbReference type="NCBI Taxonomy" id="65058"/>
    <lineage>
        <taxon>Bacteria</taxon>
        <taxon>Bacillati</taxon>
        <taxon>Actinomycetota</taxon>
        <taxon>Actinomycetes</taxon>
        <taxon>Mycobacteriales</taxon>
        <taxon>Corynebacteriaceae</taxon>
        <taxon>Corynebacterium</taxon>
    </lineage>
</organism>
<dbReference type="RefSeq" id="WP_038618041.1">
    <property type="nucleotide sequence ID" value="NZ_AP019662.1"/>
</dbReference>
<accession>A0ABD0BIL6</accession>
<evidence type="ECO:0008006" key="4">
    <source>
        <dbReference type="Google" id="ProtNLM"/>
    </source>
</evidence>
<protein>
    <recommendedName>
        <fullName evidence="4">Transposase</fullName>
    </recommendedName>
</protein>
<reference evidence="2 3" key="1">
    <citation type="submission" date="2021-11" db="EMBL/GenBank/DDBJ databases">
        <title>Whole genome sequences of diphtheriae toxin producing Corynebacterium ulcerans isolates from cats in Osaka, Japan.</title>
        <authorList>
            <person name="Umeda K."/>
            <person name="Hirai Y."/>
        </authorList>
    </citation>
    <scope>NUCLEOTIDE SEQUENCE [LARGE SCALE GENOMIC DNA]</scope>
    <source>
        <strain evidence="2 3">12109B-1</strain>
    </source>
</reference>
<evidence type="ECO:0000313" key="3">
    <source>
        <dbReference type="Proteomes" id="UP001205910"/>
    </source>
</evidence>